<dbReference type="GO" id="GO:0006412">
    <property type="term" value="P:translation"/>
    <property type="evidence" value="ECO:0007669"/>
    <property type="project" value="InterPro"/>
</dbReference>
<feature type="compositionally biased region" description="Low complexity" evidence="4">
    <location>
        <begin position="193"/>
        <end position="205"/>
    </location>
</feature>
<dbReference type="GO" id="GO:0003735">
    <property type="term" value="F:structural constituent of ribosome"/>
    <property type="evidence" value="ECO:0007669"/>
    <property type="project" value="InterPro"/>
</dbReference>
<dbReference type="Pfam" id="PF00338">
    <property type="entry name" value="Ribosomal_S10"/>
    <property type="match status" value="1"/>
</dbReference>
<dbReference type="OrthoDB" id="366214at2759"/>
<dbReference type="SMART" id="SM01403">
    <property type="entry name" value="Ribosomal_S10"/>
    <property type="match status" value="1"/>
</dbReference>
<feature type="region of interest" description="Disordered" evidence="4">
    <location>
        <begin position="180"/>
        <end position="242"/>
    </location>
</feature>
<keyword evidence="7" id="KW-1185">Reference proteome</keyword>
<feature type="compositionally biased region" description="Basic and acidic residues" evidence="4">
    <location>
        <begin position="215"/>
        <end position="230"/>
    </location>
</feature>
<protein>
    <submittedName>
        <fullName evidence="6">Mitochondrial ribosomal protein S10</fullName>
    </submittedName>
</protein>
<sequence>MLRSSIAGGATEVSKLLSGVIIRGLVASPSCRGFAAGASQAGDDLTNADRYSVVFGDTKTLLSQACEVVDAEISGNGSGAAQLHLSDSALPAEKMGFGNASSADISSLRWPRFQSAVFGSFTTGAWQEEALFRQHSQAVHSIALRLKDAGRTMDGMSTQGQISEPLGLVATSGHVDVAEQTSESASDALDGVGAEAATSGETASSESERSVAGSDEMRGDPQEVDQDHAEAGVTSESQTKGARNFAREQVCTVTIVAKAFEPEMVEYFQDSVLADWVDDEEPTAALEEGAGQGPRALLEGHRKADDASATPSTSSPPKTKARAVSAILPTHKRRFTVLRSPHIDKKSREQFEINVHKRLVKIRVTMRELPLLVNWLKEQAFIGVQLGVTVKYQTPLSVPGKQ</sequence>
<dbReference type="GO" id="GO:1990904">
    <property type="term" value="C:ribonucleoprotein complex"/>
    <property type="evidence" value="ECO:0007669"/>
    <property type="project" value="UniProtKB-KW"/>
</dbReference>
<evidence type="ECO:0000259" key="5">
    <source>
        <dbReference type="SMART" id="SM01403"/>
    </source>
</evidence>
<name>A0A1Y1IRT6_KLENI</name>
<dbReference type="AlphaFoldDB" id="A0A1Y1IRT6"/>
<dbReference type="PRINTS" id="PR00971">
    <property type="entry name" value="RIBOSOMALS10"/>
</dbReference>
<proteinExistence type="inferred from homology"/>
<dbReference type="Gene3D" id="3.30.70.600">
    <property type="entry name" value="Ribosomal protein S10 domain"/>
    <property type="match status" value="1"/>
</dbReference>
<dbReference type="InterPro" id="IPR001848">
    <property type="entry name" value="Ribosomal_uS10"/>
</dbReference>
<dbReference type="EMBL" id="DF237720">
    <property type="protein sequence ID" value="GAQ91357.1"/>
    <property type="molecule type" value="Genomic_DNA"/>
</dbReference>
<evidence type="ECO:0000256" key="1">
    <source>
        <dbReference type="ARBA" id="ARBA00007102"/>
    </source>
</evidence>
<dbReference type="STRING" id="105231.A0A1Y1IRT6"/>
<keyword evidence="3" id="KW-0687">Ribonucleoprotein</keyword>
<dbReference type="GO" id="GO:0005840">
    <property type="term" value="C:ribosome"/>
    <property type="evidence" value="ECO:0007669"/>
    <property type="project" value="UniProtKB-KW"/>
</dbReference>
<dbReference type="HAMAP" id="MF_00508">
    <property type="entry name" value="Ribosomal_uS10"/>
    <property type="match status" value="1"/>
</dbReference>
<evidence type="ECO:0000313" key="6">
    <source>
        <dbReference type="EMBL" id="GAQ91357.1"/>
    </source>
</evidence>
<evidence type="ECO:0000256" key="2">
    <source>
        <dbReference type="ARBA" id="ARBA00022980"/>
    </source>
</evidence>
<gene>
    <name evidence="6" type="ORF">KFL_007710070</name>
</gene>
<keyword evidence="2 6" id="KW-0689">Ribosomal protein</keyword>
<feature type="compositionally biased region" description="Low complexity" evidence="4">
    <location>
        <begin position="307"/>
        <end position="318"/>
    </location>
</feature>
<dbReference type="InterPro" id="IPR036838">
    <property type="entry name" value="Ribosomal_uS10_dom_sf"/>
</dbReference>
<evidence type="ECO:0000313" key="7">
    <source>
        <dbReference type="Proteomes" id="UP000054558"/>
    </source>
</evidence>
<feature type="domain" description="Small ribosomal subunit protein uS10" evidence="5">
    <location>
        <begin position="254"/>
        <end position="389"/>
    </location>
</feature>
<comment type="similarity">
    <text evidence="1">Belongs to the universal ribosomal protein uS10 family.</text>
</comment>
<evidence type="ECO:0000256" key="3">
    <source>
        <dbReference type="ARBA" id="ARBA00023274"/>
    </source>
</evidence>
<dbReference type="PANTHER" id="PTHR11700">
    <property type="entry name" value="30S RIBOSOMAL PROTEIN S10 FAMILY MEMBER"/>
    <property type="match status" value="1"/>
</dbReference>
<dbReference type="SUPFAM" id="SSF54999">
    <property type="entry name" value="Ribosomal protein S10"/>
    <property type="match status" value="1"/>
</dbReference>
<dbReference type="Proteomes" id="UP000054558">
    <property type="component" value="Unassembled WGS sequence"/>
</dbReference>
<accession>A0A1Y1IRT6</accession>
<dbReference type="InterPro" id="IPR027486">
    <property type="entry name" value="Ribosomal_uS10_dom"/>
</dbReference>
<reference evidence="6 7" key="1">
    <citation type="journal article" date="2014" name="Nat. Commun.">
        <title>Klebsormidium flaccidum genome reveals primary factors for plant terrestrial adaptation.</title>
        <authorList>
            <person name="Hori K."/>
            <person name="Maruyama F."/>
            <person name="Fujisawa T."/>
            <person name="Togashi T."/>
            <person name="Yamamoto N."/>
            <person name="Seo M."/>
            <person name="Sato S."/>
            <person name="Yamada T."/>
            <person name="Mori H."/>
            <person name="Tajima N."/>
            <person name="Moriyama T."/>
            <person name="Ikeuchi M."/>
            <person name="Watanabe M."/>
            <person name="Wada H."/>
            <person name="Kobayashi K."/>
            <person name="Saito M."/>
            <person name="Masuda T."/>
            <person name="Sasaki-Sekimoto Y."/>
            <person name="Mashiguchi K."/>
            <person name="Awai K."/>
            <person name="Shimojima M."/>
            <person name="Masuda S."/>
            <person name="Iwai M."/>
            <person name="Nobusawa T."/>
            <person name="Narise T."/>
            <person name="Kondo S."/>
            <person name="Saito H."/>
            <person name="Sato R."/>
            <person name="Murakawa M."/>
            <person name="Ihara Y."/>
            <person name="Oshima-Yamada Y."/>
            <person name="Ohtaka K."/>
            <person name="Satoh M."/>
            <person name="Sonobe K."/>
            <person name="Ishii M."/>
            <person name="Ohtani R."/>
            <person name="Kanamori-Sato M."/>
            <person name="Honoki R."/>
            <person name="Miyazaki D."/>
            <person name="Mochizuki H."/>
            <person name="Umetsu J."/>
            <person name="Higashi K."/>
            <person name="Shibata D."/>
            <person name="Kamiya Y."/>
            <person name="Sato N."/>
            <person name="Nakamura Y."/>
            <person name="Tabata S."/>
            <person name="Ida S."/>
            <person name="Kurokawa K."/>
            <person name="Ohta H."/>
        </authorList>
    </citation>
    <scope>NUCLEOTIDE SEQUENCE [LARGE SCALE GENOMIC DNA]</scope>
    <source>
        <strain evidence="6 7">NIES-2285</strain>
    </source>
</reference>
<organism evidence="6 7">
    <name type="scientific">Klebsormidium nitens</name>
    <name type="common">Green alga</name>
    <name type="synonym">Ulothrix nitens</name>
    <dbReference type="NCBI Taxonomy" id="105231"/>
    <lineage>
        <taxon>Eukaryota</taxon>
        <taxon>Viridiplantae</taxon>
        <taxon>Streptophyta</taxon>
        <taxon>Klebsormidiophyceae</taxon>
        <taxon>Klebsormidiales</taxon>
        <taxon>Klebsormidiaceae</taxon>
        <taxon>Klebsormidium</taxon>
    </lineage>
</organism>
<evidence type="ECO:0000256" key="4">
    <source>
        <dbReference type="SAM" id="MobiDB-lite"/>
    </source>
</evidence>
<feature type="region of interest" description="Disordered" evidence="4">
    <location>
        <begin position="300"/>
        <end position="323"/>
    </location>
</feature>